<dbReference type="EMBL" id="JAHKKG010000004">
    <property type="protein sequence ID" value="MBU2664239.1"/>
    <property type="molecule type" value="Genomic_DNA"/>
</dbReference>
<dbReference type="Proteomes" id="UP001519654">
    <property type="component" value="Unassembled WGS sequence"/>
</dbReference>
<dbReference type="SMART" id="SM00701">
    <property type="entry name" value="PGRP"/>
    <property type="match status" value="1"/>
</dbReference>
<accession>A0ABS5YL92</accession>
<dbReference type="PANTHER" id="PTHR11022">
    <property type="entry name" value="PEPTIDOGLYCAN RECOGNITION PROTEIN"/>
    <property type="match status" value="1"/>
</dbReference>
<gene>
    <name evidence="4" type="ORF">KOI35_12120</name>
</gene>
<dbReference type="Gene3D" id="3.40.80.10">
    <property type="entry name" value="Peptidoglycan recognition protein-like"/>
    <property type="match status" value="1"/>
</dbReference>
<evidence type="ECO:0000313" key="4">
    <source>
        <dbReference type="EMBL" id="MBU2664239.1"/>
    </source>
</evidence>
<feature type="domain" description="Peptidoglycan recognition protein family" evidence="3">
    <location>
        <begin position="241"/>
        <end position="388"/>
    </location>
</feature>
<evidence type="ECO:0000256" key="1">
    <source>
        <dbReference type="ARBA" id="ARBA00007553"/>
    </source>
</evidence>
<dbReference type="GO" id="GO:0008745">
    <property type="term" value="F:N-acetylmuramoyl-L-alanine amidase activity"/>
    <property type="evidence" value="ECO:0007669"/>
    <property type="project" value="UniProtKB-EC"/>
</dbReference>
<dbReference type="SUPFAM" id="SSF55846">
    <property type="entry name" value="N-acetylmuramoyl-L-alanine amidase-like"/>
    <property type="match status" value="1"/>
</dbReference>
<reference evidence="4 5" key="1">
    <citation type="submission" date="2021-06" db="EMBL/GenBank/DDBJ databases">
        <title>Actinoplanes lichenicola sp. nov., and Actinoplanes ovalisporus sp. nov., isolated from lichen in Thailand.</title>
        <authorList>
            <person name="Saeng-In P."/>
            <person name="Kanchanasin P."/>
            <person name="Yuki M."/>
            <person name="Kudo T."/>
            <person name="Ohkuma M."/>
            <person name="Phongsopitanun W."/>
            <person name="Tanasupawat S."/>
        </authorList>
    </citation>
    <scope>NUCLEOTIDE SEQUENCE [LARGE SCALE GENOMIC DNA]</scope>
    <source>
        <strain evidence="4 5">NBRC 110975</strain>
    </source>
</reference>
<comment type="caution">
    <text evidence="4">The sequence shown here is derived from an EMBL/GenBank/DDBJ whole genome shotgun (WGS) entry which is preliminary data.</text>
</comment>
<keyword evidence="5" id="KW-1185">Reference proteome</keyword>
<dbReference type="PANTHER" id="PTHR11022:SF41">
    <property type="entry name" value="PEPTIDOGLYCAN-RECOGNITION PROTEIN LC-RELATED"/>
    <property type="match status" value="1"/>
</dbReference>
<feature type="compositionally biased region" description="Low complexity" evidence="2">
    <location>
        <begin position="193"/>
        <end position="233"/>
    </location>
</feature>
<dbReference type="InterPro" id="IPR002502">
    <property type="entry name" value="Amidase_domain"/>
</dbReference>
<dbReference type="RefSeq" id="WP_215786694.1">
    <property type="nucleotide sequence ID" value="NZ_JAHKKG010000004.1"/>
</dbReference>
<dbReference type="CDD" id="cd06583">
    <property type="entry name" value="PGRP"/>
    <property type="match status" value="1"/>
</dbReference>
<name>A0ABS5YL92_9ACTN</name>
<dbReference type="InterPro" id="IPR036505">
    <property type="entry name" value="Amidase/PGRP_sf"/>
</dbReference>
<evidence type="ECO:0000259" key="3">
    <source>
        <dbReference type="SMART" id="SM00701"/>
    </source>
</evidence>
<proteinExistence type="inferred from homology"/>
<protein>
    <submittedName>
        <fullName evidence="4">N-acetylmuramoyl-L-alanine amidase</fullName>
        <ecNumber evidence="4">3.5.1.28</ecNumber>
    </submittedName>
</protein>
<keyword evidence="4" id="KW-0378">Hydrolase</keyword>
<feature type="region of interest" description="Disordered" evidence="2">
    <location>
        <begin position="169"/>
        <end position="237"/>
    </location>
</feature>
<comment type="similarity">
    <text evidence="1">Belongs to the N-acetylmuramoyl-L-alanine amidase 2 family.</text>
</comment>
<dbReference type="Gene3D" id="2.60.120.260">
    <property type="entry name" value="Galactose-binding domain-like"/>
    <property type="match status" value="1"/>
</dbReference>
<dbReference type="EC" id="3.5.1.28" evidence="4"/>
<evidence type="ECO:0000256" key="2">
    <source>
        <dbReference type="SAM" id="MobiDB-lite"/>
    </source>
</evidence>
<dbReference type="Pfam" id="PF01510">
    <property type="entry name" value="Amidase_2"/>
    <property type="match status" value="1"/>
</dbReference>
<evidence type="ECO:0000313" key="5">
    <source>
        <dbReference type="Proteomes" id="UP001519654"/>
    </source>
</evidence>
<sequence length="734" mass="74963">MGRRLVIGVGAAVAVLAAGGGLAVLNWPSAGGSAIFDAGIAPVAAAPGASAPPVRTSLDAIDLSALGRSFSLPQRSTKRFSLVSVNWTNPKDEPDGTIQVRTRSAATGRWTGWQSLDIAEAAVDQPGELKTVRGRTEPIWAGASDGVAARIVGDGTKPLPAGLRLKLIDPDATTGGTGGMATTPPPAPPVSEGPPADSGATTSPTTPAPEATTPAPEATTVAPRPTTTAPTKALVKPPAMPAVVSRAGWRADEKLVKAPPAIAKDGVKMVFVHHTGVKAVPCAQSASQIRSIMANDIDDGFDDLGYNFVVDSCGTVFEGRAGGTTTAVVGAHVAGFNTGSVGIALLGDYTSIRPTQAALTKIAQLAAARLGAYGNDASTSVEMTAGVAGKFPLGTKVMLPRLSGHRDAALTACPGTSMYPLMNVIRARALLPGLAITGLTGGPLVSATGSYYVKNTARLSWTVGGDPEQVGRYDVLLDDKVVQTLTDAAVRTADVAIPVGAHRLAVRVVTRSGASDTVTSIKVFGDMTAPTFPAAPSVTLRTGTYSTTAVPVTATFRSADNVQVFSQRATSPSAVALSAGSTVWNPTVKPGTALKYTVEARDWAGNVGTVSATRTVVQMPESSAKKFGTWSPRVASTYLGGKALAASTANAKLAYTFNGRSAALTFTRTPATGVAYVLLDGVKVATVDTKASTTTHRQTIWVKALTAKTHTVSVVVAATKGRPTVISDGLTYIP</sequence>
<dbReference type="InterPro" id="IPR015510">
    <property type="entry name" value="PGRP"/>
</dbReference>
<feature type="compositionally biased region" description="Pro residues" evidence="2">
    <location>
        <begin position="183"/>
        <end position="192"/>
    </location>
</feature>
<organism evidence="4 5">
    <name type="scientific">Paractinoplanes bogorensis</name>
    <dbReference type="NCBI Taxonomy" id="1610840"/>
    <lineage>
        <taxon>Bacteria</taxon>
        <taxon>Bacillati</taxon>
        <taxon>Actinomycetota</taxon>
        <taxon>Actinomycetes</taxon>
        <taxon>Micromonosporales</taxon>
        <taxon>Micromonosporaceae</taxon>
        <taxon>Paractinoplanes</taxon>
    </lineage>
</organism>
<dbReference type="InterPro" id="IPR006619">
    <property type="entry name" value="PGRP_domain_met/bac"/>
</dbReference>